<dbReference type="STRING" id="1777138.AWB77_00256"/>
<dbReference type="SUPFAM" id="SSF52540">
    <property type="entry name" value="P-loop containing nucleoside triphosphate hydrolases"/>
    <property type="match status" value="1"/>
</dbReference>
<dbReference type="OrthoDB" id="9795565at2"/>
<dbReference type="Proteomes" id="UP000054903">
    <property type="component" value="Unassembled WGS sequence"/>
</dbReference>
<name>A0A157Z583_9BURK</name>
<dbReference type="EMBL" id="FCNX02000001">
    <property type="protein sequence ID" value="SAK40700.1"/>
    <property type="molecule type" value="Genomic_DNA"/>
</dbReference>
<evidence type="ECO:0000313" key="1">
    <source>
        <dbReference type="EMBL" id="SAK40700.1"/>
    </source>
</evidence>
<gene>
    <name evidence="1" type="ORF">AWB77_00256</name>
</gene>
<evidence type="ECO:0000313" key="2">
    <source>
        <dbReference type="Proteomes" id="UP000054903"/>
    </source>
</evidence>
<accession>A0A157Z583</accession>
<dbReference type="AlphaFoldDB" id="A0A157Z583"/>
<organism evidence="1 2">
    <name type="scientific">Caballeronia fortuita</name>
    <dbReference type="NCBI Taxonomy" id="1777138"/>
    <lineage>
        <taxon>Bacteria</taxon>
        <taxon>Pseudomonadati</taxon>
        <taxon>Pseudomonadota</taxon>
        <taxon>Betaproteobacteria</taxon>
        <taxon>Burkholderiales</taxon>
        <taxon>Burkholderiaceae</taxon>
        <taxon>Caballeronia</taxon>
    </lineage>
</organism>
<dbReference type="InterPro" id="IPR027417">
    <property type="entry name" value="P-loop_NTPase"/>
</dbReference>
<reference evidence="1" key="1">
    <citation type="submission" date="2016-01" db="EMBL/GenBank/DDBJ databases">
        <authorList>
            <person name="Peeters C."/>
        </authorList>
    </citation>
    <scope>NUCLEOTIDE SEQUENCE</scope>
    <source>
        <strain evidence="1">LMG 29320</strain>
    </source>
</reference>
<proteinExistence type="predicted"/>
<evidence type="ECO:0008006" key="3">
    <source>
        <dbReference type="Google" id="ProtNLM"/>
    </source>
</evidence>
<comment type="caution">
    <text evidence="1">The sequence shown here is derived from an EMBL/GenBank/DDBJ whole genome shotgun (WGS) entry which is preliminary data.</text>
</comment>
<sequence length="391" mass="44868">MSKTLAEIAQQLRTPKTVRKIVSEKNNEIEEAKPVPKVQLIYAFNGTGKTRLSREFKQLIAPKGDDEAGQPGLSRNKIVYYNAFTEDLFYWDNDLAGDVEPKLKIQPNSYTSWILTLLKDLGQDGNIARYFQRYANDKSTPHFSADLTEVTFSLERGNNEKSGHIKLSKGEESSFIWSVFYTLLDQIITIRNVAEPGDREVSAFDLLEYVFIDDPVSSLDENHLIELAVNLASLIKSSESDLKFVVTTHSPLFYNVFFNELNGKACYMLERSQDGTFALIEKHGDSNKSFSYHLHLKKTIEQAISDNTVEKYHFTLLRNLYEKTASFLGYHKWSELLPDDKQLYLSRIINFTSHSTLSSETVAEPTQEERAIVKLLLEHLTSNYGYWRQEK</sequence>
<protein>
    <recommendedName>
        <fullName evidence="3">Anticodon nuclease</fullName>
    </recommendedName>
</protein>
<keyword evidence="2" id="KW-1185">Reference proteome</keyword>
<dbReference type="RefSeq" id="WP_061132580.1">
    <property type="nucleotide sequence ID" value="NZ_FCNX02000001.1"/>
</dbReference>